<accession>A0A4U8UUC5</accession>
<reference evidence="1 2" key="1">
    <citation type="journal article" date="2015" name="Genome Biol.">
        <title>Comparative genomics of Steinernema reveals deeply conserved gene regulatory networks.</title>
        <authorList>
            <person name="Dillman A.R."/>
            <person name="Macchietto M."/>
            <person name="Porter C.F."/>
            <person name="Rogers A."/>
            <person name="Williams B."/>
            <person name="Antoshechkin I."/>
            <person name="Lee M.M."/>
            <person name="Goodwin Z."/>
            <person name="Lu X."/>
            <person name="Lewis E.E."/>
            <person name="Goodrich-Blair H."/>
            <person name="Stock S.P."/>
            <person name="Adams B.J."/>
            <person name="Sternberg P.W."/>
            <person name="Mortazavi A."/>
        </authorList>
    </citation>
    <scope>NUCLEOTIDE SEQUENCE [LARGE SCALE GENOMIC DNA]</scope>
    <source>
        <strain evidence="1 2">ALL</strain>
    </source>
</reference>
<dbReference type="Proteomes" id="UP000298663">
    <property type="component" value="Chromosome X"/>
</dbReference>
<gene>
    <name evidence="1" type="ORF">L596_003486</name>
</gene>
<comment type="caution">
    <text evidence="1">The sequence shown here is derived from an EMBL/GenBank/DDBJ whole genome shotgun (WGS) entry which is preliminary data.</text>
</comment>
<organism evidence="1 2">
    <name type="scientific">Steinernema carpocapsae</name>
    <name type="common">Entomopathogenic nematode</name>
    <dbReference type="NCBI Taxonomy" id="34508"/>
    <lineage>
        <taxon>Eukaryota</taxon>
        <taxon>Metazoa</taxon>
        <taxon>Ecdysozoa</taxon>
        <taxon>Nematoda</taxon>
        <taxon>Chromadorea</taxon>
        <taxon>Rhabditida</taxon>
        <taxon>Tylenchina</taxon>
        <taxon>Panagrolaimomorpha</taxon>
        <taxon>Strongyloidoidea</taxon>
        <taxon>Steinernematidae</taxon>
        <taxon>Steinernema</taxon>
    </lineage>
</organism>
<proteinExistence type="predicted"/>
<evidence type="ECO:0000313" key="2">
    <source>
        <dbReference type="Proteomes" id="UP000298663"/>
    </source>
</evidence>
<sequence length="95" mass="10805">MISVMTSSRCQIGTRLQFSEDVRTSRKPALLYLQNRPHSFKRRRIPIAQITRCLSSGPRHLFLSWCSQSALRGIKGDAARPLRWIIDPGAAIIDK</sequence>
<protein>
    <submittedName>
        <fullName evidence="1">Uncharacterized protein</fullName>
    </submittedName>
</protein>
<keyword evidence="2" id="KW-1185">Reference proteome</keyword>
<dbReference type="AlphaFoldDB" id="A0A4U8UUC5"/>
<dbReference type="EMBL" id="AZBU02000001">
    <property type="protein sequence ID" value="TMS36289.1"/>
    <property type="molecule type" value="Genomic_DNA"/>
</dbReference>
<dbReference type="EMBL" id="CM016762">
    <property type="protein sequence ID" value="TMS36289.1"/>
    <property type="molecule type" value="Genomic_DNA"/>
</dbReference>
<evidence type="ECO:0000313" key="1">
    <source>
        <dbReference type="EMBL" id="TMS36289.1"/>
    </source>
</evidence>
<reference evidence="1 2" key="2">
    <citation type="journal article" date="2019" name="G3 (Bethesda)">
        <title>Hybrid Assembly of the Genome of the Entomopathogenic Nematode Steinernema carpocapsae Identifies the X-Chromosome.</title>
        <authorList>
            <person name="Serra L."/>
            <person name="Macchietto M."/>
            <person name="Macias-Munoz A."/>
            <person name="McGill C.J."/>
            <person name="Rodriguez I.M."/>
            <person name="Rodriguez B."/>
            <person name="Murad R."/>
            <person name="Mortazavi A."/>
        </authorList>
    </citation>
    <scope>NUCLEOTIDE SEQUENCE [LARGE SCALE GENOMIC DNA]</scope>
    <source>
        <strain evidence="1 2">ALL</strain>
    </source>
</reference>
<name>A0A4U8UUC5_STECR</name>